<name>A0AAE1DHV3_9GAST</name>
<comment type="caution">
    <text evidence="4">The sequence shown here is derived from an EMBL/GenBank/DDBJ whole genome shotgun (WGS) entry which is preliminary data.</text>
</comment>
<reference evidence="4" key="1">
    <citation type="journal article" date="2023" name="G3 (Bethesda)">
        <title>A reference genome for the long-term kleptoplast-retaining sea slug Elysia crispata morphotype clarki.</title>
        <authorList>
            <person name="Eastman K.E."/>
            <person name="Pendleton A.L."/>
            <person name="Shaikh M.A."/>
            <person name="Suttiyut T."/>
            <person name="Ogas R."/>
            <person name="Tomko P."/>
            <person name="Gavelis G."/>
            <person name="Widhalm J.R."/>
            <person name="Wisecaver J.H."/>
        </authorList>
    </citation>
    <scope>NUCLEOTIDE SEQUENCE</scope>
    <source>
        <strain evidence="4">ECLA1</strain>
    </source>
</reference>
<dbReference type="EMBL" id="JAWDGP010003851">
    <property type="protein sequence ID" value="KAK3770370.1"/>
    <property type="molecule type" value="Genomic_DNA"/>
</dbReference>
<feature type="domain" description="C2H2-type" evidence="3">
    <location>
        <begin position="376"/>
        <end position="400"/>
    </location>
</feature>
<feature type="region of interest" description="Disordered" evidence="2">
    <location>
        <begin position="535"/>
        <end position="584"/>
    </location>
</feature>
<feature type="compositionally biased region" description="Polar residues" evidence="2">
    <location>
        <begin position="1098"/>
        <end position="1113"/>
    </location>
</feature>
<dbReference type="PROSITE" id="PS00028">
    <property type="entry name" value="ZINC_FINGER_C2H2_1"/>
    <property type="match status" value="1"/>
</dbReference>
<feature type="compositionally biased region" description="Basic residues" evidence="2">
    <location>
        <begin position="570"/>
        <end position="583"/>
    </location>
</feature>
<sequence length="1186" mass="128117">MAVNLEKHVKADAPFQSEKSKSYILQQCLNVITTFAEFSNLTYRVSRTCKDVEVMTIYRDKLLGVFGPALEPVTLTIDPSGRCLVSILFKPVQRVSLVSGNTEGLDILSLLEVLRMIAGKGFLFCPGIPEKVLVGKVCGKYIECHRAPFKRYQSPQCPVYYKMRTEEQEAGSSTQGMFKMCPQCKQVATIILRLPPASHTVRGGATQSVLGAEKISANSMAQISNAAPGGMNAPAQFKYIVPTPESGHFKLSSAPLLSLPAGVGNSTQSSTSADIERPHTMSNVIVAYPHQQQAEQQGLLDDGSHNLKRSSSESQGQNLSEEAIASLLSARSPTTAETLRNVLLQKRIRLDLSKAQGQKGNEKVTSKQLKNKNKKNMCRICKKIFSSPANLLNHLQRHEGFSGSLPKPLKAKLLSGRQNSSSALMRMVLRGAKTHLSSKKKIAVSETSLRLFMKCLNNLMTSQNSSTSSSARFLRQKTPRNISKNKKLKEKKPEILSEGQKYDTKERPSLSRSSSGLSAMQTLLEAAAIAGINSGNLPSTEDYDAETASYNTSPKLANDSVALESPETKQHRKSPRIASRLKKKELGISTSSSVSPVTSVAWAQPEKLTEPGHLTNLDLLSSVSLDMEKRKPVVSSPSISSPVSLSQPVSFSNSLLKMPSQGNAIDPKFGGPPPLLFAKPGKDGKLPSWVSQSNSVPQLDIMLPQPVTLFSGTVVTETNKAQELTPDCGAMDLTKPKSLSEDTATGLMNILGQSNMVVGEPPKKFQKLLSSGGSHNIPVDVLMHDSIGPRQIPSQSSLPKLPGVVSMNKVSDASLQNRMYASARDYKMDKKLSSLSGRQIQAMIANRGNVSKPGSDEIQCGYKWSGSGGQVKERTQMVRELVPQDVMATYLNKQFLQPPGTRPPGPMLQEVPTYPVLPDPKSPKPLPRLAVGATRAFLPQHLKSLPKFPSPTSPGDEVSCQVALNLTTARQKTKDASPRGKASTRSKRQTRKNNQAAQASVAACISETELPSPTAVSSSMSSAGQSYQLQGSGVTLSCTFSSPSLAAILQNKKEPSPSVAAILQHPTTTSSNSVSVTASIKASAVTAHGLNNDRRPHLNSSDEPLKTGSQNTMKFEPPNISSPDDDECVILSLPIKHERRESQNRERVEREGSASPGNLVVDLQTDSSPAVTSYDHVAVKQERPLT</sequence>
<feature type="region of interest" description="Disordered" evidence="2">
    <location>
        <begin position="1087"/>
        <end position="1186"/>
    </location>
</feature>
<dbReference type="Proteomes" id="UP001283361">
    <property type="component" value="Unassembled WGS sequence"/>
</dbReference>
<gene>
    <name evidence="4" type="ORF">RRG08_028269</name>
</gene>
<dbReference type="GO" id="GO:0008270">
    <property type="term" value="F:zinc ion binding"/>
    <property type="evidence" value="ECO:0007669"/>
    <property type="project" value="UniProtKB-KW"/>
</dbReference>
<evidence type="ECO:0000256" key="1">
    <source>
        <dbReference type="PROSITE-ProRule" id="PRU00042"/>
    </source>
</evidence>
<dbReference type="PROSITE" id="PS50157">
    <property type="entry name" value="ZINC_FINGER_C2H2_2"/>
    <property type="match status" value="1"/>
</dbReference>
<protein>
    <recommendedName>
        <fullName evidence="3">C2H2-type domain-containing protein</fullName>
    </recommendedName>
</protein>
<feature type="compositionally biased region" description="Basic and acidic residues" evidence="2">
    <location>
        <begin position="1135"/>
        <end position="1152"/>
    </location>
</feature>
<feature type="compositionally biased region" description="Basic and acidic residues" evidence="2">
    <location>
        <begin position="1177"/>
        <end position="1186"/>
    </location>
</feature>
<evidence type="ECO:0000259" key="3">
    <source>
        <dbReference type="PROSITE" id="PS50157"/>
    </source>
</evidence>
<keyword evidence="1" id="KW-0479">Metal-binding</keyword>
<dbReference type="InterPro" id="IPR013087">
    <property type="entry name" value="Znf_C2H2_type"/>
</dbReference>
<dbReference type="AlphaFoldDB" id="A0AAE1DHV3"/>
<feature type="compositionally biased region" description="Basic and acidic residues" evidence="2">
    <location>
        <begin position="491"/>
        <end position="509"/>
    </location>
</feature>
<feature type="region of interest" description="Disordered" evidence="2">
    <location>
        <begin position="462"/>
        <end position="517"/>
    </location>
</feature>
<keyword evidence="1" id="KW-0863">Zinc-finger</keyword>
<feature type="compositionally biased region" description="Basic residues" evidence="2">
    <location>
        <begin position="982"/>
        <end position="991"/>
    </location>
</feature>
<feature type="compositionally biased region" description="Basic residues" evidence="2">
    <location>
        <begin position="474"/>
        <end position="490"/>
    </location>
</feature>
<evidence type="ECO:0000313" key="5">
    <source>
        <dbReference type="Proteomes" id="UP001283361"/>
    </source>
</evidence>
<organism evidence="4 5">
    <name type="scientific">Elysia crispata</name>
    <name type="common">lettuce slug</name>
    <dbReference type="NCBI Taxonomy" id="231223"/>
    <lineage>
        <taxon>Eukaryota</taxon>
        <taxon>Metazoa</taxon>
        <taxon>Spiralia</taxon>
        <taxon>Lophotrochozoa</taxon>
        <taxon>Mollusca</taxon>
        <taxon>Gastropoda</taxon>
        <taxon>Heterobranchia</taxon>
        <taxon>Euthyneura</taxon>
        <taxon>Panpulmonata</taxon>
        <taxon>Sacoglossa</taxon>
        <taxon>Placobranchoidea</taxon>
        <taxon>Plakobranchidae</taxon>
        <taxon>Elysia</taxon>
    </lineage>
</organism>
<feature type="region of interest" description="Disordered" evidence="2">
    <location>
        <begin position="968"/>
        <end position="1000"/>
    </location>
</feature>
<proteinExistence type="predicted"/>
<accession>A0AAE1DHV3</accession>
<keyword evidence="5" id="KW-1185">Reference proteome</keyword>
<evidence type="ECO:0000256" key="2">
    <source>
        <dbReference type="SAM" id="MobiDB-lite"/>
    </source>
</evidence>
<evidence type="ECO:0000313" key="4">
    <source>
        <dbReference type="EMBL" id="KAK3770370.1"/>
    </source>
</evidence>
<keyword evidence="1" id="KW-0862">Zinc</keyword>